<evidence type="ECO:0000256" key="3">
    <source>
        <dbReference type="PROSITE-ProRule" id="PRU00209"/>
    </source>
</evidence>
<reference evidence="7" key="1">
    <citation type="submission" date="2025-08" db="UniProtKB">
        <authorList>
            <consortium name="RefSeq"/>
        </authorList>
    </citation>
    <scope>IDENTIFICATION</scope>
</reference>
<dbReference type="PANTHER" id="PTHR11586">
    <property type="entry name" value="TRNA-AMINOACYLATION COFACTOR ARC1 FAMILY MEMBER"/>
    <property type="match status" value="1"/>
</dbReference>
<gene>
    <name evidence="7" type="primary">LOC115216205</name>
</gene>
<keyword evidence="6" id="KW-1185">Reference proteome</keyword>
<dbReference type="Pfam" id="PF01588">
    <property type="entry name" value="tRNA_bind"/>
    <property type="match status" value="1"/>
</dbReference>
<dbReference type="PANTHER" id="PTHR11586:SF33">
    <property type="entry name" value="AMINOACYL TRNA SYNTHASE COMPLEX-INTERACTING MULTIFUNCTIONAL PROTEIN 1"/>
    <property type="match status" value="1"/>
</dbReference>
<dbReference type="RefSeq" id="XP_036362532.1">
    <property type="nucleotide sequence ID" value="XM_036506639.1"/>
</dbReference>
<evidence type="ECO:0000256" key="4">
    <source>
        <dbReference type="SAM" id="Coils"/>
    </source>
</evidence>
<feature type="domain" description="TRNA-binding" evidence="5">
    <location>
        <begin position="112"/>
        <end position="213"/>
    </location>
</feature>
<dbReference type="InterPro" id="IPR002547">
    <property type="entry name" value="tRNA-bd_dom"/>
</dbReference>
<evidence type="ECO:0000256" key="1">
    <source>
        <dbReference type="ARBA" id="ARBA00022555"/>
    </source>
</evidence>
<dbReference type="InterPro" id="IPR012340">
    <property type="entry name" value="NA-bd_OB-fold"/>
</dbReference>
<dbReference type="KEGG" id="osn:115216205"/>
<dbReference type="AlphaFoldDB" id="A0A7E6F6F9"/>
<dbReference type="SUPFAM" id="SSF50249">
    <property type="entry name" value="Nucleic acid-binding proteins"/>
    <property type="match status" value="1"/>
</dbReference>
<sequence>MTAQHAEEILTNLKQQLEVKHTAMKNMNKEEKRICRENERLKREVDEYKKKLLLAEIGNGIKQIPLLNKRNLDQKSSDQRVSPTKEIEVKNVKAAPKPVVPINTNNKISDVDLSKLNIRVGFVKSAKKHPDADTMYLISTDMGEEKPRNMLSSLVGSLALFEIEGRMGVFLCNLKPAKLRGILSEGMILEANGRDKVELLKPPQGSVPGDCVMCAK</sequence>
<evidence type="ECO:0000259" key="5">
    <source>
        <dbReference type="PROSITE" id="PS50886"/>
    </source>
</evidence>
<evidence type="ECO:0000256" key="2">
    <source>
        <dbReference type="ARBA" id="ARBA00022884"/>
    </source>
</evidence>
<dbReference type="InterPro" id="IPR051270">
    <property type="entry name" value="Tyrosine-tRNA_ligase_regulator"/>
</dbReference>
<dbReference type="GO" id="GO:0000049">
    <property type="term" value="F:tRNA binding"/>
    <property type="evidence" value="ECO:0007669"/>
    <property type="project" value="UniProtKB-UniRule"/>
</dbReference>
<dbReference type="Gene3D" id="2.40.50.140">
    <property type="entry name" value="Nucleic acid-binding proteins"/>
    <property type="match status" value="1"/>
</dbReference>
<dbReference type="PROSITE" id="PS50886">
    <property type="entry name" value="TRBD"/>
    <property type="match status" value="1"/>
</dbReference>
<evidence type="ECO:0000313" key="7">
    <source>
        <dbReference type="RefSeq" id="XP_036362532.1"/>
    </source>
</evidence>
<name>A0A7E6F6F9_9MOLL</name>
<proteinExistence type="predicted"/>
<protein>
    <submittedName>
        <fullName evidence="7">Aminoacyl tRNA synthase complex-interacting multifunctional protein 1-like isoform X1</fullName>
    </submittedName>
</protein>
<accession>A0A7E6F6F9</accession>
<organism evidence="6 7">
    <name type="scientific">Octopus sinensis</name>
    <name type="common">East Asian common octopus</name>
    <dbReference type="NCBI Taxonomy" id="2607531"/>
    <lineage>
        <taxon>Eukaryota</taxon>
        <taxon>Metazoa</taxon>
        <taxon>Spiralia</taxon>
        <taxon>Lophotrochozoa</taxon>
        <taxon>Mollusca</taxon>
        <taxon>Cephalopoda</taxon>
        <taxon>Coleoidea</taxon>
        <taxon>Octopodiformes</taxon>
        <taxon>Octopoda</taxon>
        <taxon>Incirrata</taxon>
        <taxon>Octopodidae</taxon>
        <taxon>Octopus</taxon>
    </lineage>
</organism>
<evidence type="ECO:0000313" key="6">
    <source>
        <dbReference type="Proteomes" id="UP000515154"/>
    </source>
</evidence>
<dbReference type="Proteomes" id="UP000515154">
    <property type="component" value="Linkage group LG10"/>
</dbReference>
<feature type="coiled-coil region" evidence="4">
    <location>
        <begin position="10"/>
        <end position="58"/>
    </location>
</feature>
<keyword evidence="1 3" id="KW-0820">tRNA-binding</keyword>
<keyword evidence="4" id="KW-0175">Coiled coil</keyword>
<keyword evidence="2 3" id="KW-0694">RNA-binding</keyword>